<dbReference type="SMART" id="SM01020">
    <property type="entry name" value="B2-adapt-app_C"/>
    <property type="match status" value="1"/>
</dbReference>
<dbReference type="EMBL" id="JX852034">
    <property type="protein sequence ID" value="AGH62045.1"/>
    <property type="molecule type" value="Genomic_DNA"/>
</dbReference>
<evidence type="ECO:0000256" key="7">
    <source>
        <dbReference type="SAM" id="MobiDB-lite"/>
    </source>
</evidence>
<dbReference type="PIRSF" id="PIRSF002291">
    <property type="entry name" value="AP_complex_beta"/>
    <property type="match status" value="1"/>
</dbReference>
<keyword evidence="4 6" id="KW-0653">Protein transport</keyword>
<dbReference type="GO" id="GO:0006886">
    <property type="term" value="P:intracellular protein transport"/>
    <property type="evidence" value="ECO:0007669"/>
    <property type="project" value="InterPro"/>
</dbReference>
<dbReference type="Gene3D" id="1.25.10.10">
    <property type="entry name" value="Leucine-rich Repeat Variant"/>
    <property type="match status" value="1"/>
</dbReference>
<keyword evidence="3 6" id="KW-0813">Transport</keyword>
<dbReference type="InterPro" id="IPR026739">
    <property type="entry name" value="AP_beta"/>
</dbReference>
<protein>
    <recommendedName>
        <fullName evidence="6">AP complex subunit beta</fullName>
    </recommendedName>
</protein>
<dbReference type="AlphaFoldDB" id="M4TG42"/>
<evidence type="ECO:0000256" key="3">
    <source>
        <dbReference type="ARBA" id="ARBA00022448"/>
    </source>
</evidence>
<dbReference type="Pfam" id="PF09066">
    <property type="entry name" value="B2-adapt-app_C"/>
    <property type="match status" value="1"/>
</dbReference>
<dbReference type="SUPFAM" id="SSF48371">
    <property type="entry name" value="ARM repeat"/>
    <property type="match status" value="1"/>
</dbReference>
<comment type="similarity">
    <text evidence="2 6">Belongs to the adaptor complexes large subunit family.</text>
</comment>
<dbReference type="OrthoDB" id="10254310at2759"/>
<dbReference type="GeneID" id="20382035"/>
<feature type="domain" description="Beta-adaptin appendage C-terminal subdomain" evidence="8">
    <location>
        <begin position="676"/>
        <end position="785"/>
    </location>
</feature>
<dbReference type="RefSeq" id="XP_009310033.1">
    <property type="nucleotide sequence ID" value="XM_009311758.1"/>
</dbReference>
<dbReference type="GO" id="GO:0016192">
    <property type="term" value="P:vesicle-mediated transport"/>
    <property type="evidence" value="ECO:0007669"/>
    <property type="project" value="InterPro"/>
</dbReference>
<comment type="subcellular location">
    <subcellularLocation>
        <location evidence="1">Endomembrane system</location>
    </subcellularLocation>
</comment>
<dbReference type="InterPro" id="IPR002553">
    <property type="entry name" value="Clathrin/coatomer_adapt-like_N"/>
</dbReference>
<feature type="compositionally biased region" description="Basic and acidic residues" evidence="7">
    <location>
        <begin position="625"/>
        <end position="634"/>
    </location>
</feature>
<evidence type="ECO:0000256" key="1">
    <source>
        <dbReference type="ARBA" id="ARBA00004308"/>
    </source>
</evidence>
<dbReference type="GO" id="GO:0030276">
    <property type="term" value="F:clathrin binding"/>
    <property type="evidence" value="ECO:0007669"/>
    <property type="project" value="InterPro"/>
</dbReference>
<dbReference type="InterPro" id="IPR011989">
    <property type="entry name" value="ARM-like"/>
</dbReference>
<evidence type="ECO:0000256" key="5">
    <source>
        <dbReference type="ARBA" id="ARBA00023136"/>
    </source>
</evidence>
<accession>M4TG42</accession>
<proteinExistence type="inferred from homology"/>
<dbReference type="InterPro" id="IPR016342">
    <property type="entry name" value="AP_complex_bsu_1_2_4"/>
</dbReference>
<evidence type="ECO:0000256" key="2">
    <source>
        <dbReference type="ARBA" id="ARBA00006613"/>
    </source>
</evidence>
<sequence>MATTSSQTPTEIRGEVNELRQHLRDPQIDRDPLRKREVLRKVIALMTMGVDTSSLFTEMILACFTTDIVSKKLIYFYLISRSESNAELALLSINTLTKECSEESPLVRGLALRSLASLRLPQLFDFLIPVMKKGFSDASPHVRKTACLCALKVFRISPGEFHKHHFHERMLGMLRDSDSLVSSNALAVLVEVSRVAEANGTTEGAFDVTKPILYHMLNKISSIPEWHQQQVINLVLRYTPADEEEMFDIMNLLEERLQSHNSDLILSVCNVFLRLTENYPAVHRQVFGRLKLPLLTLTSSCSNVEVAYVVLCHIKLLVQREPQVFQDSYKAFYCHYTEPTYVKAVKIDILSMLTTETSAEDILKEFVAYAFERNKAVTRASIEAMGRVALRLPSTAKSVLQYFLIVLERDCDHSRGRCLVVMKDYLRKYRDIAVVRPFLDTLVAVYHEMNFTDDESKVALVWVLGELGEYIEDAPYILEGMCNSGLLAETPEFRLQFLTSALILFFKRPPEMQPVLGVMFKLLINDFSNANVHDQALLYYRLLRQNLAAAAKVICTPKAEIKEFVEDQNAALRDKLFEEFNTLSVVYHQSSDNFMNPPAATNDDEDDEEEEEEEGGEGGGNDQAGEDRGDMDSKRVHATAAVAAAAATTASHGDGEYAAANRQGAEQSLLHSGFELAEDASIEPQEFQSRWGAFGGATTLQLELRSVPDTAAFEEVLEDCGIITLASGAQGGAFKCYLYAQEEGDDDTYFLLELFLYSTGVVSVTVKSDNPHVPQFVALFKRVMEQF</sequence>
<dbReference type="GO" id="GO:0030131">
    <property type="term" value="C:clathrin adaptor complex"/>
    <property type="evidence" value="ECO:0007669"/>
    <property type="project" value="InterPro"/>
</dbReference>
<dbReference type="VEuPathDB" id="TriTrypDB:DQ04_02321110"/>
<dbReference type="Gene3D" id="3.30.310.10">
    <property type="entry name" value="TATA-Binding Protein"/>
    <property type="match status" value="1"/>
</dbReference>
<dbReference type="PANTHER" id="PTHR11134">
    <property type="entry name" value="ADAPTOR COMPLEX SUBUNIT BETA FAMILY MEMBER"/>
    <property type="match status" value="1"/>
</dbReference>
<dbReference type="Pfam" id="PF01602">
    <property type="entry name" value="Adaptin_N"/>
    <property type="match status" value="1"/>
</dbReference>
<evidence type="ECO:0000256" key="4">
    <source>
        <dbReference type="ARBA" id="ARBA00022927"/>
    </source>
</evidence>
<keyword evidence="5 6" id="KW-0472">Membrane</keyword>
<evidence type="ECO:0000313" key="9">
    <source>
        <dbReference type="EMBL" id="AGH62045.1"/>
    </source>
</evidence>
<dbReference type="GO" id="GO:0012505">
    <property type="term" value="C:endomembrane system"/>
    <property type="evidence" value="ECO:0007669"/>
    <property type="project" value="UniProtKB-SubCell"/>
</dbReference>
<feature type="compositionally biased region" description="Acidic residues" evidence="7">
    <location>
        <begin position="602"/>
        <end position="616"/>
    </location>
</feature>
<evidence type="ECO:0000256" key="6">
    <source>
        <dbReference type="PIRNR" id="PIRNR002291"/>
    </source>
</evidence>
<feature type="region of interest" description="Disordered" evidence="7">
    <location>
        <begin position="591"/>
        <end position="634"/>
    </location>
</feature>
<dbReference type="InterPro" id="IPR015151">
    <property type="entry name" value="B-adaptin_app_sub_C"/>
</dbReference>
<organism evidence="9">
    <name type="scientific">Trypanosoma grayi</name>
    <dbReference type="NCBI Taxonomy" id="71804"/>
    <lineage>
        <taxon>Eukaryota</taxon>
        <taxon>Discoba</taxon>
        <taxon>Euglenozoa</taxon>
        <taxon>Kinetoplastea</taxon>
        <taxon>Metakinetoplastina</taxon>
        <taxon>Trypanosomatida</taxon>
        <taxon>Trypanosomatidae</taxon>
        <taxon>Trypanosoma</taxon>
    </lineage>
</organism>
<dbReference type="InterPro" id="IPR012295">
    <property type="entry name" value="TBP_dom_sf"/>
</dbReference>
<reference evidence="9" key="1">
    <citation type="journal article" date="2013" name="Mol. Phylogenet. Evol.">
        <title>Adaptin evolution in kinetoplastids and emergence of the variant surface glycoprotein coat in African trypanosomatids.</title>
        <authorList>
            <person name="Manna P.T."/>
            <person name="Kelly S."/>
            <person name="Field M.C."/>
        </authorList>
    </citation>
    <scope>NUCLEOTIDE SEQUENCE</scope>
    <source>
        <strain evidence="9">ANR4</strain>
    </source>
</reference>
<name>M4TG42_9TRYP</name>
<dbReference type="InterPro" id="IPR016024">
    <property type="entry name" value="ARM-type_fold"/>
</dbReference>
<evidence type="ECO:0000259" key="8">
    <source>
        <dbReference type="SMART" id="SM01020"/>
    </source>
</evidence>